<keyword evidence="5" id="KW-1185">Reference proteome</keyword>
<feature type="domain" description="EAL" evidence="1">
    <location>
        <begin position="1"/>
        <end position="250"/>
    </location>
</feature>
<reference evidence="2" key="2">
    <citation type="submission" date="2015-10" db="EMBL/GenBank/DDBJ databases">
        <authorList>
            <person name="Gilbert D.G."/>
        </authorList>
    </citation>
    <scope>NUCLEOTIDE SEQUENCE</scope>
    <source>
        <strain evidence="2">GO-13</strain>
    </source>
</reference>
<dbReference type="CDD" id="cd01948">
    <property type="entry name" value="EAL"/>
    <property type="match status" value="1"/>
</dbReference>
<dbReference type="PANTHER" id="PTHR33121:SF82">
    <property type="entry name" value="SIGNAL TRANSDUCTION PROTEIN CONTAINING A EAL DOMAIN"/>
    <property type="match status" value="1"/>
</dbReference>
<reference evidence="3 5" key="3">
    <citation type="submission" date="2023-03" db="EMBL/GenBank/DDBJ databases">
        <title>Agriculturally important microbes genome sequencing.</title>
        <authorList>
            <person name="Dunlap C."/>
        </authorList>
    </citation>
    <scope>NUCLEOTIDE SEQUENCE [LARGE SCALE GENOMIC DNA]</scope>
    <source>
        <strain evidence="3 5">CBP-3203</strain>
    </source>
</reference>
<dbReference type="RefSeq" id="WP_048353042.1">
    <property type="nucleotide sequence ID" value="NZ_CP023481.1"/>
</dbReference>
<dbReference type="OrthoDB" id="1673646at2"/>
<dbReference type="EMBL" id="LECW02000021">
    <property type="protein sequence ID" value="KRT93494.1"/>
    <property type="molecule type" value="Genomic_DNA"/>
</dbReference>
<dbReference type="InterPro" id="IPR050706">
    <property type="entry name" value="Cyclic-di-GMP_PDE-like"/>
</dbReference>
<comment type="caution">
    <text evidence="2">The sequence shown here is derived from an EMBL/GenBank/DDBJ whole genome shotgun (WGS) entry which is preliminary data.</text>
</comment>
<dbReference type="STRING" id="1664069.BGLY_1615"/>
<dbReference type="InterPro" id="IPR029151">
    <property type="entry name" value="Sensor-like_sf"/>
</dbReference>
<dbReference type="InterPro" id="IPR035919">
    <property type="entry name" value="EAL_sf"/>
</dbReference>
<dbReference type="PANTHER" id="PTHR33121">
    <property type="entry name" value="CYCLIC DI-GMP PHOSPHODIESTERASE PDEF"/>
    <property type="match status" value="1"/>
</dbReference>
<evidence type="ECO:0000313" key="5">
    <source>
        <dbReference type="Proteomes" id="UP001341297"/>
    </source>
</evidence>
<evidence type="ECO:0000313" key="4">
    <source>
        <dbReference type="Proteomes" id="UP000036168"/>
    </source>
</evidence>
<dbReference type="Gene3D" id="3.30.450.20">
    <property type="entry name" value="PAS domain"/>
    <property type="match status" value="1"/>
</dbReference>
<dbReference type="Pfam" id="PF10388">
    <property type="entry name" value="YkuI_C"/>
    <property type="match status" value="1"/>
</dbReference>
<dbReference type="InterPro" id="IPR018842">
    <property type="entry name" value="YkuI_C"/>
</dbReference>
<dbReference type="SMART" id="SM00052">
    <property type="entry name" value="EAL"/>
    <property type="match status" value="1"/>
</dbReference>
<dbReference type="PROSITE" id="PS50883">
    <property type="entry name" value="EAL"/>
    <property type="match status" value="1"/>
</dbReference>
<dbReference type="Proteomes" id="UP001341297">
    <property type="component" value="Unassembled WGS sequence"/>
</dbReference>
<dbReference type="SUPFAM" id="SSF141868">
    <property type="entry name" value="EAL domain-like"/>
    <property type="match status" value="1"/>
</dbReference>
<dbReference type="Gene3D" id="1.20.5.170">
    <property type="match status" value="1"/>
</dbReference>
<dbReference type="SUPFAM" id="SSF103190">
    <property type="entry name" value="Sensory domain-like"/>
    <property type="match status" value="1"/>
</dbReference>
<gene>
    <name evidence="2" type="ORF">AB447_219100</name>
    <name evidence="3" type="ORF">P8828_11600</name>
</gene>
<dbReference type="EMBL" id="JARRTL010000009">
    <property type="protein sequence ID" value="MEC0485479.1"/>
    <property type="molecule type" value="Genomic_DNA"/>
</dbReference>
<protein>
    <submittedName>
        <fullName evidence="2">Diguanylate phosphodiesterase</fullName>
    </submittedName>
    <submittedName>
        <fullName evidence="3">EAL-associated domain-containing protein</fullName>
    </submittedName>
</protein>
<organism evidence="2 4">
    <name type="scientific">Bacillus glycinifermentans</name>
    <dbReference type="NCBI Taxonomy" id="1664069"/>
    <lineage>
        <taxon>Bacteria</taxon>
        <taxon>Bacillati</taxon>
        <taxon>Bacillota</taxon>
        <taxon>Bacilli</taxon>
        <taxon>Bacillales</taxon>
        <taxon>Bacillaceae</taxon>
        <taxon>Bacillus</taxon>
    </lineage>
</organism>
<evidence type="ECO:0000313" key="3">
    <source>
        <dbReference type="EMBL" id="MEC0485479.1"/>
    </source>
</evidence>
<proteinExistence type="predicted"/>
<reference evidence="2 4" key="1">
    <citation type="journal article" date="2015" name="Int. J. Syst. Evol. Microbiol.">
        <title>Bacillus glycinifermentans sp. nov., isolated from fermented soybean paste.</title>
        <authorList>
            <person name="Kim S.J."/>
            <person name="Dunlap C.A."/>
            <person name="Kwon S.W."/>
            <person name="Rooney A.P."/>
        </authorList>
    </citation>
    <scope>NUCLEOTIDE SEQUENCE [LARGE SCALE GENOMIC DNA]</scope>
    <source>
        <strain evidence="2 4">GO-13</strain>
    </source>
</reference>
<evidence type="ECO:0000259" key="1">
    <source>
        <dbReference type="PROSITE" id="PS50883"/>
    </source>
</evidence>
<dbReference type="Gene3D" id="3.20.20.450">
    <property type="entry name" value="EAL domain"/>
    <property type="match status" value="1"/>
</dbReference>
<dbReference type="InterPro" id="IPR001633">
    <property type="entry name" value="EAL_dom"/>
</dbReference>
<dbReference type="Proteomes" id="UP000036168">
    <property type="component" value="Unassembled WGS sequence"/>
</dbReference>
<evidence type="ECO:0000313" key="2">
    <source>
        <dbReference type="EMBL" id="KRT93494.1"/>
    </source>
</evidence>
<dbReference type="AlphaFoldDB" id="A0A0T6BQM8"/>
<name>A0A0T6BQM8_9BACI</name>
<sequence length="406" mass="47781">MLDPLDILTNIEDVIPFYQPIFSAEEQKVIGYEVLGRIQLESEVQSLGPFFSDPSIPEEYKTEVDLKVIRQALDHFLESDRDLLIFINQDANVLMMDHGEGFLELLMEYSEKGIELNRFVIEITEQHFEGDIEQLHHLLTYYRTYGIKVAVDNIGKGSSNLDRIALLSPDLLKIDLQPLKLSSPSPSYEYVLYSISLLARKIGAALLYEDIEAKFQLQYAWRNGGRYFQGRYLQKPRGQFVERDLLKERLKAEFHQFIAHEKKKLEILYDHSEQFYKRVHQLVASLKKASQTDDAFLLNLGKELSDCSFRIYMCNEDGFQVTKNVFKHDGTWTFQPEYIGKNWSWRPYFLENIMRMRTMRKGFFSDLYSDIETGEMIRTFSYPMDEELYLFIDLSYSYLYEQDGLI</sequence>
<dbReference type="Pfam" id="PF00563">
    <property type="entry name" value="EAL"/>
    <property type="match status" value="1"/>
</dbReference>
<accession>A0A0T6BQM8</accession>
<dbReference type="GO" id="GO:0071111">
    <property type="term" value="F:cyclic-guanylate-specific phosphodiesterase activity"/>
    <property type="evidence" value="ECO:0007669"/>
    <property type="project" value="InterPro"/>
</dbReference>